<evidence type="ECO:0000313" key="1">
    <source>
        <dbReference type="EMBL" id="KAK2114173.1"/>
    </source>
</evidence>
<evidence type="ECO:0000313" key="2">
    <source>
        <dbReference type="Proteomes" id="UP001266305"/>
    </source>
</evidence>
<proteinExistence type="predicted"/>
<dbReference type="PANTHER" id="PTHR33331:SF13">
    <property type="entry name" value="COILED-COIL DOMAIN CONTAINING 162"/>
    <property type="match status" value="1"/>
</dbReference>
<organism evidence="1 2">
    <name type="scientific">Saguinus oedipus</name>
    <name type="common">Cotton-top tamarin</name>
    <name type="synonym">Oedipomidas oedipus</name>
    <dbReference type="NCBI Taxonomy" id="9490"/>
    <lineage>
        <taxon>Eukaryota</taxon>
        <taxon>Metazoa</taxon>
        <taxon>Chordata</taxon>
        <taxon>Craniata</taxon>
        <taxon>Vertebrata</taxon>
        <taxon>Euteleostomi</taxon>
        <taxon>Mammalia</taxon>
        <taxon>Eutheria</taxon>
        <taxon>Euarchontoglires</taxon>
        <taxon>Primates</taxon>
        <taxon>Haplorrhini</taxon>
        <taxon>Platyrrhini</taxon>
        <taxon>Cebidae</taxon>
        <taxon>Callitrichinae</taxon>
        <taxon>Saguinus</taxon>
    </lineage>
</organism>
<keyword evidence="2" id="KW-1185">Reference proteome</keyword>
<dbReference type="EMBL" id="JASSZA010000004">
    <property type="protein sequence ID" value="KAK2114173.1"/>
    <property type="molecule type" value="Genomic_DNA"/>
</dbReference>
<dbReference type="Proteomes" id="UP001266305">
    <property type="component" value="Unassembled WGS sequence"/>
</dbReference>
<reference evidence="1 2" key="1">
    <citation type="submission" date="2023-05" db="EMBL/GenBank/DDBJ databases">
        <title>B98-5 Cell Line De Novo Hybrid Assembly: An Optical Mapping Approach.</title>
        <authorList>
            <person name="Kananen K."/>
            <person name="Auerbach J.A."/>
            <person name="Kautto E."/>
            <person name="Blachly J.S."/>
        </authorList>
    </citation>
    <scope>NUCLEOTIDE SEQUENCE [LARGE SCALE GENOMIC DNA]</scope>
    <source>
        <strain evidence="1">B95-8</strain>
        <tissue evidence="1">Cell line</tissue>
    </source>
</reference>
<dbReference type="InterPro" id="IPR040401">
    <property type="entry name" value="CCDC162"/>
</dbReference>
<name>A0ABQ9W025_SAGOE</name>
<dbReference type="PANTHER" id="PTHR33331">
    <property type="entry name" value="COILED-COIL DOMAIN-CONTAINING PROTEIN 162"/>
    <property type="match status" value="1"/>
</dbReference>
<protein>
    <submittedName>
        <fullName evidence="1">Uncharacterized protein</fullName>
    </submittedName>
</protein>
<comment type="caution">
    <text evidence="1">The sequence shown here is derived from an EMBL/GenBank/DDBJ whole genome shotgun (WGS) entry which is preliminary data.</text>
</comment>
<gene>
    <name evidence="1" type="ORF">P7K49_008439</name>
</gene>
<accession>A0ABQ9W025</accession>
<sequence>MQNSKRRSKEEPVPFTLHKELRRGGAGKTTVLATKVTLAAFKALKQTLQLIAPLHDIVAYFVSFAKLGNCPACFEFPLSPNPLRGDWGGAEGIGE</sequence>